<comment type="caution">
    <text evidence="2">The sequence shown here is derived from an EMBL/GenBank/DDBJ whole genome shotgun (WGS) entry which is preliminary data.</text>
</comment>
<dbReference type="EMBL" id="BBVC01000093">
    <property type="protein sequence ID" value="GAO98808.1"/>
    <property type="molecule type" value="Genomic_DNA"/>
</dbReference>
<sequence length="137" mass="15101">MPYPLQHTLVGAVMSGSRYTYPGCGRIPPVQMEDVPLGEGDVLLHLREGDELYMLITADGTWMHVVACVIDQMLRRPHLFNLCLEDWVVSLRDDPVRLQVFASTLRAHGVTPPLSGARLPKLSQNNPTTPKGNGNAT</sequence>
<protein>
    <submittedName>
        <fullName evidence="2">Uncharacterized protein</fullName>
    </submittedName>
</protein>
<feature type="compositionally biased region" description="Polar residues" evidence="1">
    <location>
        <begin position="122"/>
        <end position="137"/>
    </location>
</feature>
<organism evidence="2 3">
    <name type="scientific">Caedimonas varicaedens</name>
    <dbReference type="NCBI Taxonomy" id="1629334"/>
    <lineage>
        <taxon>Bacteria</taxon>
        <taxon>Pseudomonadati</taxon>
        <taxon>Pseudomonadota</taxon>
        <taxon>Alphaproteobacteria</taxon>
        <taxon>Holosporales</taxon>
        <taxon>Caedimonadaceae</taxon>
        <taxon>Caedimonas</taxon>
    </lineage>
</organism>
<dbReference type="STRING" id="1629334.Cva_01477"/>
<dbReference type="AlphaFoldDB" id="A0A0K8MEZ8"/>
<name>A0A0K8MEZ8_9PROT</name>
<feature type="region of interest" description="Disordered" evidence="1">
    <location>
        <begin position="112"/>
        <end position="137"/>
    </location>
</feature>
<evidence type="ECO:0000313" key="2">
    <source>
        <dbReference type="EMBL" id="GAO98808.1"/>
    </source>
</evidence>
<gene>
    <name evidence="2" type="ORF">Cva_01477</name>
</gene>
<proteinExistence type="predicted"/>
<reference evidence="2 3" key="1">
    <citation type="submission" date="2015-03" db="EMBL/GenBank/DDBJ databases">
        <title>Caedibacter varicaedens, whole genome shotgun sequence.</title>
        <authorList>
            <person name="Suzuki H."/>
            <person name="Dapper A.L."/>
            <person name="Gibson A.K."/>
            <person name="Jackson C."/>
            <person name="Lee H."/>
            <person name="Pejaver V.R."/>
            <person name="Doak T."/>
            <person name="Lynch M."/>
        </authorList>
    </citation>
    <scope>NUCLEOTIDE SEQUENCE [LARGE SCALE GENOMIC DNA]</scope>
</reference>
<keyword evidence="3" id="KW-1185">Reference proteome</keyword>
<dbReference type="Proteomes" id="UP000036771">
    <property type="component" value="Unassembled WGS sequence"/>
</dbReference>
<accession>A0A0K8MEZ8</accession>
<evidence type="ECO:0000256" key="1">
    <source>
        <dbReference type="SAM" id="MobiDB-lite"/>
    </source>
</evidence>
<evidence type="ECO:0000313" key="3">
    <source>
        <dbReference type="Proteomes" id="UP000036771"/>
    </source>
</evidence>